<keyword evidence="3" id="KW-1185">Reference proteome</keyword>
<gene>
    <name evidence="2" type="ORF">sS8_5149</name>
</gene>
<proteinExistence type="predicted"/>
<dbReference type="EMBL" id="AP017928">
    <property type="protein sequence ID" value="BBA37071.1"/>
    <property type="molecule type" value="Genomic_DNA"/>
</dbReference>
<dbReference type="Proteomes" id="UP000266313">
    <property type="component" value="Chromosome"/>
</dbReference>
<evidence type="ECO:0000313" key="3">
    <source>
        <dbReference type="Proteomes" id="UP000266313"/>
    </source>
</evidence>
<evidence type="ECO:0000313" key="2">
    <source>
        <dbReference type="EMBL" id="BBA37071.1"/>
    </source>
</evidence>
<feature type="transmembrane region" description="Helical" evidence="1">
    <location>
        <begin position="96"/>
        <end position="116"/>
    </location>
</feature>
<name>A0A250L181_9GAMM</name>
<dbReference type="AlphaFoldDB" id="A0A250L181"/>
<keyword evidence="1" id="KW-0812">Transmembrane</keyword>
<dbReference type="KEGG" id="mmai:sS8_5149"/>
<protein>
    <submittedName>
        <fullName evidence="2">Uncharacterized protein</fullName>
    </submittedName>
</protein>
<keyword evidence="1" id="KW-0472">Membrane</keyword>
<reference evidence="2 3" key="1">
    <citation type="submission" date="2016-12" db="EMBL/GenBank/DDBJ databases">
        <title>Genome sequencing of Methylocaldum marinum.</title>
        <authorList>
            <person name="Takeuchi M."/>
            <person name="Kamagata Y."/>
            <person name="Hiraoka S."/>
            <person name="Oshima K."/>
            <person name="Hattori M."/>
            <person name="Iwasaki W."/>
        </authorList>
    </citation>
    <scope>NUCLEOTIDE SEQUENCE [LARGE SCALE GENOMIC DNA]</scope>
    <source>
        <strain evidence="2 3">S8</strain>
    </source>
</reference>
<accession>A0A250L181</accession>
<dbReference type="RefSeq" id="WP_170161255.1">
    <property type="nucleotide sequence ID" value="NZ_AP017928.1"/>
</dbReference>
<evidence type="ECO:0000256" key="1">
    <source>
        <dbReference type="SAM" id="Phobius"/>
    </source>
</evidence>
<keyword evidence="1" id="KW-1133">Transmembrane helix</keyword>
<organism evidence="2 3">
    <name type="scientific">Methylocaldum marinum</name>
    <dbReference type="NCBI Taxonomy" id="1432792"/>
    <lineage>
        <taxon>Bacteria</taxon>
        <taxon>Pseudomonadati</taxon>
        <taxon>Pseudomonadota</taxon>
        <taxon>Gammaproteobacteria</taxon>
        <taxon>Methylococcales</taxon>
        <taxon>Methylococcaceae</taxon>
        <taxon>Methylocaldum</taxon>
    </lineage>
</organism>
<sequence length="144" mass="16123">MLLARLKNFFAAFGADARRWPKPGRRIWRRLAGLSCLGAERTEAEHIDRMLDLWRIEAPPDRLAQNICQQALALRQNREPPSAGPPGVVLWPFSNYWPGIATFGLALVLGCLLGWYGGAAPSSTSEDWLNMTALNTLSEDFNER</sequence>